<dbReference type="AlphaFoldDB" id="A0A5B6Z8W2"/>
<gene>
    <name evidence="2" type="ORF">Din_009940</name>
</gene>
<dbReference type="PANTHER" id="PTHR33929:SF10">
    <property type="entry name" value="MEMBRANE-ASSOCIATED KINASE REGULATOR 2-RELATED"/>
    <property type="match status" value="1"/>
</dbReference>
<proteinExistence type="predicted"/>
<feature type="compositionally biased region" description="Low complexity" evidence="1">
    <location>
        <begin position="325"/>
        <end position="339"/>
    </location>
</feature>
<feature type="compositionally biased region" description="Basic and acidic residues" evidence="1">
    <location>
        <begin position="353"/>
        <end position="362"/>
    </location>
</feature>
<evidence type="ECO:0000256" key="1">
    <source>
        <dbReference type="SAM" id="MobiDB-lite"/>
    </source>
</evidence>
<dbReference type="GO" id="GO:0005886">
    <property type="term" value="C:plasma membrane"/>
    <property type="evidence" value="ECO:0007669"/>
    <property type="project" value="InterPro"/>
</dbReference>
<dbReference type="PANTHER" id="PTHR33929">
    <property type="entry name" value="MEMBRANE-ASSOCIATED KINASE REGULATOR 2-RELATED"/>
    <property type="match status" value="1"/>
</dbReference>
<feature type="compositionally biased region" description="Acidic residues" evidence="1">
    <location>
        <begin position="48"/>
        <end position="58"/>
    </location>
</feature>
<feature type="region of interest" description="Disordered" evidence="1">
    <location>
        <begin position="141"/>
        <end position="170"/>
    </location>
</feature>
<reference evidence="2" key="1">
    <citation type="submission" date="2019-08" db="EMBL/GenBank/DDBJ databases">
        <title>Reference gene set and small RNA set construction with multiple tissues from Davidia involucrata Baill.</title>
        <authorList>
            <person name="Yang H."/>
            <person name="Zhou C."/>
            <person name="Li G."/>
            <person name="Wang J."/>
            <person name="Gao P."/>
            <person name="Wang M."/>
            <person name="Wang R."/>
            <person name="Zhao Y."/>
        </authorList>
    </citation>
    <scope>NUCLEOTIDE SEQUENCE</scope>
    <source>
        <tissue evidence="2">Mixed with DoveR01_LX</tissue>
    </source>
</reference>
<name>A0A5B6Z8W2_DAVIN</name>
<accession>A0A5B6Z8W2</accession>
<sequence length="362" mass="40254">MDAFSLLKFWRNAGAEATASSGGGDFASNIATTSAGSTPNDVRHQAVETDDETDESFFDLEFMAPDRDEKEENKDEDPYNDLAKKDGETRFNFVESPNDVFFNGRIVPLEPSSKPQSPISLLRSAPKFRVFMLGLRKSKSQKTETTDVSMATPKRHSQKPSQQEQSKRFRVKCKVEDVPIASLFTRDNSLRSKLAKQSSNNSSSDDSSKRFPKDVVQKYLKLIKPLYFRVSKRYSDKMKFSDQLSYATPLSSPATAPVCSPKNQADEKQGSRPAALRVVCKHLGKSRSASSTVGIMPSPASRRDDSLLLQHDGIQSAILHCKRSFNSSRESSVLSRSASDPFNEKSMNPPRNSSEEAKRSSI</sequence>
<feature type="compositionally biased region" description="Basic and acidic residues" evidence="1">
    <location>
        <begin position="64"/>
        <end position="84"/>
    </location>
</feature>
<feature type="compositionally biased region" description="Polar residues" evidence="1">
    <location>
        <begin position="29"/>
        <end position="40"/>
    </location>
</feature>
<dbReference type="EMBL" id="GHES01009940">
    <property type="protein sequence ID" value="MPA40499.1"/>
    <property type="molecule type" value="Transcribed_RNA"/>
</dbReference>
<evidence type="ECO:0000313" key="2">
    <source>
        <dbReference type="EMBL" id="MPA40499.1"/>
    </source>
</evidence>
<feature type="region of interest" description="Disordered" evidence="1">
    <location>
        <begin position="325"/>
        <end position="362"/>
    </location>
</feature>
<feature type="region of interest" description="Disordered" evidence="1">
    <location>
        <begin position="248"/>
        <end position="273"/>
    </location>
</feature>
<dbReference type="InterPro" id="IPR039619">
    <property type="entry name" value="MAKR2/5"/>
</dbReference>
<evidence type="ECO:0008006" key="3">
    <source>
        <dbReference type="Google" id="ProtNLM"/>
    </source>
</evidence>
<feature type="region of interest" description="Disordered" evidence="1">
    <location>
        <begin position="16"/>
        <end position="84"/>
    </location>
</feature>
<protein>
    <recommendedName>
        <fullName evidence="3">Membrane-associated kinase regulator 2</fullName>
    </recommendedName>
</protein>
<organism evidence="2">
    <name type="scientific">Davidia involucrata</name>
    <name type="common">Dove tree</name>
    <dbReference type="NCBI Taxonomy" id="16924"/>
    <lineage>
        <taxon>Eukaryota</taxon>
        <taxon>Viridiplantae</taxon>
        <taxon>Streptophyta</taxon>
        <taxon>Embryophyta</taxon>
        <taxon>Tracheophyta</taxon>
        <taxon>Spermatophyta</taxon>
        <taxon>Magnoliopsida</taxon>
        <taxon>eudicotyledons</taxon>
        <taxon>Gunneridae</taxon>
        <taxon>Pentapetalae</taxon>
        <taxon>asterids</taxon>
        <taxon>Cornales</taxon>
        <taxon>Nyssaceae</taxon>
        <taxon>Davidia</taxon>
    </lineage>
</organism>